<comment type="caution">
    <text evidence="2">The sequence shown here is derived from an EMBL/GenBank/DDBJ whole genome shotgun (WGS) entry which is preliminary data.</text>
</comment>
<evidence type="ECO:0000259" key="1">
    <source>
        <dbReference type="Pfam" id="PF06568"/>
    </source>
</evidence>
<evidence type="ECO:0000313" key="2">
    <source>
        <dbReference type="EMBL" id="TCU24465.1"/>
    </source>
</evidence>
<sequence length="87" mass="10163">MNAPGRIIMREVQVIVAETLPATVDELYRKFGVWRTARALVLAAWRHHQTVNQVSQLSDRMRRDIGLPEAEHAHSAERYWSIWPDTR</sequence>
<dbReference type="EMBL" id="SMBJ01000006">
    <property type="protein sequence ID" value="TCU24465.1"/>
    <property type="molecule type" value="Genomic_DNA"/>
</dbReference>
<evidence type="ECO:0000313" key="3">
    <source>
        <dbReference type="Proteomes" id="UP000295547"/>
    </source>
</evidence>
<feature type="domain" description="YjiS-like" evidence="1">
    <location>
        <begin position="39"/>
        <end position="69"/>
    </location>
</feature>
<gene>
    <name evidence="2" type="ORF">EV130_10656</name>
</gene>
<dbReference type="Pfam" id="PF06568">
    <property type="entry name" value="YjiS-like"/>
    <property type="match status" value="1"/>
</dbReference>
<dbReference type="Proteomes" id="UP000295547">
    <property type="component" value="Unassembled WGS sequence"/>
</dbReference>
<organism evidence="2 3">
    <name type="scientific">Rhizobium azibense</name>
    <dbReference type="NCBI Taxonomy" id="1136135"/>
    <lineage>
        <taxon>Bacteria</taxon>
        <taxon>Pseudomonadati</taxon>
        <taxon>Pseudomonadota</taxon>
        <taxon>Alphaproteobacteria</taxon>
        <taxon>Hyphomicrobiales</taxon>
        <taxon>Rhizobiaceae</taxon>
        <taxon>Rhizobium/Agrobacterium group</taxon>
        <taxon>Rhizobium</taxon>
    </lineage>
</organism>
<protein>
    <submittedName>
        <fullName evidence="2">Uncharacterized protein DUF1127</fullName>
    </submittedName>
</protein>
<proteinExistence type="predicted"/>
<keyword evidence="3" id="KW-1185">Reference proteome</keyword>
<dbReference type="AlphaFoldDB" id="A0A4V2VBD2"/>
<accession>A0A4V2VBD2</accession>
<dbReference type="InterPro" id="IPR009506">
    <property type="entry name" value="YjiS-like"/>
</dbReference>
<reference evidence="2 3" key="1">
    <citation type="submission" date="2019-03" db="EMBL/GenBank/DDBJ databases">
        <title>Genomic Encyclopedia of Type Strains, Phase IV (KMG-V): Genome sequencing to study the core and pangenomes of soil and plant-associated prokaryotes.</title>
        <authorList>
            <person name="Whitman W."/>
        </authorList>
    </citation>
    <scope>NUCLEOTIDE SEQUENCE [LARGE SCALE GENOMIC DNA]</scope>
    <source>
        <strain evidence="2 3">Gr42</strain>
    </source>
</reference>
<name>A0A4V2VBD2_9HYPH</name>